<evidence type="ECO:0000256" key="1">
    <source>
        <dbReference type="ARBA" id="ARBA00005395"/>
    </source>
</evidence>
<dbReference type="InterPro" id="IPR016181">
    <property type="entry name" value="Acyl_CoA_acyltransferase"/>
</dbReference>
<comment type="similarity">
    <text evidence="1 5">Belongs to the acetyltransferase family. RimI subfamily.</text>
</comment>
<comment type="subcellular location">
    <subcellularLocation>
        <location evidence="5">Cytoplasm</location>
    </subcellularLocation>
</comment>
<comment type="function">
    <text evidence="5">Acetylates the N-terminal alanine of ribosomal protein bS18.</text>
</comment>
<dbReference type="InterPro" id="IPR006464">
    <property type="entry name" value="AcTrfase_RimI/Ard1"/>
</dbReference>
<dbReference type="Pfam" id="PF00583">
    <property type="entry name" value="Acetyltransf_1"/>
    <property type="match status" value="1"/>
</dbReference>
<dbReference type="SUPFAM" id="SSF55729">
    <property type="entry name" value="Acyl-CoA N-acyltransferases (Nat)"/>
    <property type="match status" value="1"/>
</dbReference>
<dbReference type="EMBL" id="CYUE01000020">
    <property type="protein sequence ID" value="CUK26145.1"/>
    <property type="molecule type" value="Genomic_DNA"/>
</dbReference>
<dbReference type="GO" id="GO:0008999">
    <property type="term" value="F:protein-N-terminal-alanine acetyltransferase activity"/>
    <property type="evidence" value="ECO:0007669"/>
    <property type="project" value="UniProtKB-EC"/>
</dbReference>
<keyword evidence="3 7" id="KW-0808">Transferase</keyword>
<dbReference type="PROSITE" id="PS51186">
    <property type="entry name" value="GNAT"/>
    <property type="match status" value="1"/>
</dbReference>
<name>A0A0P1IRE8_9RHOB</name>
<dbReference type="InterPro" id="IPR000182">
    <property type="entry name" value="GNAT_dom"/>
</dbReference>
<dbReference type="CDD" id="cd04301">
    <property type="entry name" value="NAT_SF"/>
    <property type="match status" value="1"/>
</dbReference>
<sequence>MTTLLKPKDLARLHAAAFRESRPWGTEEFEALLASKHCFCVGDSHGFAIGRLIAQESELLTIAVDPVSQGKGHGRLLLQHYHDEAQARGANTLFLEVAKDNTRALNLYKTMSYEVISVRAGYYKRTTGTPVDALIMQLKL</sequence>
<evidence type="ECO:0000256" key="2">
    <source>
        <dbReference type="ARBA" id="ARBA00022490"/>
    </source>
</evidence>
<evidence type="ECO:0000256" key="5">
    <source>
        <dbReference type="RuleBase" id="RU363094"/>
    </source>
</evidence>
<keyword evidence="8" id="KW-1185">Reference proteome</keyword>
<dbReference type="Proteomes" id="UP000051184">
    <property type="component" value="Unassembled WGS sequence"/>
</dbReference>
<comment type="catalytic activity">
    <reaction evidence="5">
        <text>N-terminal L-alanyl-[ribosomal protein bS18] + acetyl-CoA = N-terminal N(alpha)-acetyl-L-alanyl-[ribosomal protein bS18] + CoA + H(+)</text>
        <dbReference type="Rhea" id="RHEA:43756"/>
        <dbReference type="Rhea" id="RHEA-COMP:10676"/>
        <dbReference type="Rhea" id="RHEA-COMP:10677"/>
        <dbReference type="ChEBI" id="CHEBI:15378"/>
        <dbReference type="ChEBI" id="CHEBI:57287"/>
        <dbReference type="ChEBI" id="CHEBI:57288"/>
        <dbReference type="ChEBI" id="CHEBI:64718"/>
        <dbReference type="ChEBI" id="CHEBI:83683"/>
        <dbReference type="EC" id="2.3.1.266"/>
    </reaction>
</comment>
<dbReference type="NCBIfam" id="TIGR01575">
    <property type="entry name" value="rimI"/>
    <property type="match status" value="1"/>
</dbReference>
<keyword evidence="4" id="KW-0012">Acyltransferase</keyword>
<evidence type="ECO:0000313" key="7">
    <source>
        <dbReference type="EMBL" id="CUK26145.1"/>
    </source>
</evidence>
<reference evidence="8" key="1">
    <citation type="submission" date="2015-09" db="EMBL/GenBank/DDBJ databases">
        <authorList>
            <person name="Rodrigo-Torres Lidia"/>
            <person name="Arahal R.David."/>
        </authorList>
    </citation>
    <scope>NUCLEOTIDE SEQUENCE [LARGE SCALE GENOMIC DNA]</scope>
    <source>
        <strain evidence="8">CECT 5114</strain>
    </source>
</reference>
<evidence type="ECO:0000256" key="4">
    <source>
        <dbReference type="ARBA" id="ARBA00023315"/>
    </source>
</evidence>
<dbReference type="PANTHER" id="PTHR43420">
    <property type="entry name" value="ACETYLTRANSFERASE"/>
    <property type="match status" value="1"/>
</dbReference>
<accession>A0A0P1IRE8</accession>
<dbReference type="InterPro" id="IPR050680">
    <property type="entry name" value="YpeA/RimI_acetyltransf"/>
</dbReference>
<evidence type="ECO:0000256" key="3">
    <source>
        <dbReference type="ARBA" id="ARBA00022679"/>
    </source>
</evidence>
<dbReference type="EC" id="2.3.1.266" evidence="5"/>
<dbReference type="PANTHER" id="PTHR43420:SF44">
    <property type="entry name" value="ACETYLTRANSFERASE YPEA"/>
    <property type="match status" value="1"/>
</dbReference>
<gene>
    <name evidence="7" type="ORF">TA5114_01952</name>
</gene>
<dbReference type="Gene3D" id="3.40.630.30">
    <property type="match status" value="1"/>
</dbReference>
<dbReference type="RefSeq" id="WP_058315079.1">
    <property type="nucleotide sequence ID" value="NZ_CYTO01000020.1"/>
</dbReference>
<protein>
    <recommendedName>
        <fullName evidence="5">[Ribosomal protein bS18]-alanine N-acetyltransferase</fullName>
        <ecNumber evidence="5">2.3.1.266</ecNumber>
    </recommendedName>
</protein>
<evidence type="ECO:0000313" key="8">
    <source>
        <dbReference type="Proteomes" id="UP000051184"/>
    </source>
</evidence>
<evidence type="ECO:0000259" key="6">
    <source>
        <dbReference type="PROSITE" id="PS51186"/>
    </source>
</evidence>
<dbReference type="OrthoDB" id="9804026at2"/>
<proteinExistence type="inferred from homology"/>
<dbReference type="GO" id="GO:0005737">
    <property type="term" value="C:cytoplasm"/>
    <property type="evidence" value="ECO:0007669"/>
    <property type="project" value="UniProtKB-SubCell"/>
</dbReference>
<dbReference type="AlphaFoldDB" id="A0A0P1IRE8"/>
<feature type="domain" description="N-acetyltransferase" evidence="6">
    <location>
        <begin position="1"/>
        <end position="140"/>
    </location>
</feature>
<keyword evidence="2 5" id="KW-0963">Cytoplasm</keyword>
<organism evidence="7 8">
    <name type="scientific">Cognatishimia activa</name>
    <dbReference type="NCBI Taxonomy" id="1715691"/>
    <lineage>
        <taxon>Bacteria</taxon>
        <taxon>Pseudomonadati</taxon>
        <taxon>Pseudomonadota</taxon>
        <taxon>Alphaproteobacteria</taxon>
        <taxon>Rhodobacterales</taxon>
        <taxon>Paracoccaceae</taxon>
        <taxon>Cognatishimia</taxon>
    </lineage>
</organism>
<dbReference type="STRING" id="1715691.TA5113_02074"/>